<comment type="caution">
    <text evidence="2">The sequence shown here is derived from an EMBL/GenBank/DDBJ whole genome shotgun (WGS) entry which is preliminary data.</text>
</comment>
<gene>
    <name evidence="2" type="ORF">EYC80_006200</name>
</gene>
<dbReference type="Proteomes" id="UP000326757">
    <property type="component" value="Unassembled WGS sequence"/>
</dbReference>
<organism evidence="2 3">
    <name type="scientific">Monilinia laxa</name>
    <name type="common">Brown rot fungus</name>
    <name type="synonym">Sclerotinia laxa</name>
    <dbReference type="NCBI Taxonomy" id="61186"/>
    <lineage>
        <taxon>Eukaryota</taxon>
        <taxon>Fungi</taxon>
        <taxon>Dikarya</taxon>
        <taxon>Ascomycota</taxon>
        <taxon>Pezizomycotina</taxon>
        <taxon>Leotiomycetes</taxon>
        <taxon>Helotiales</taxon>
        <taxon>Sclerotiniaceae</taxon>
        <taxon>Monilinia</taxon>
    </lineage>
</organism>
<accession>A0A5N6KH12</accession>
<evidence type="ECO:0000313" key="3">
    <source>
        <dbReference type="Proteomes" id="UP000326757"/>
    </source>
</evidence>
<reference evidence="2 3" key="1">
    <citation type="submission" date="2019-06" db="EMBL/GenBank/DDBJ databases">
        <title>Genome Sequence of the Brown Rot Fungal Pathogen Monilinia laxa.</title>
        <authorList>
            <person name="De Miccolis Angelini R.M."/>
            <person name="Landi L."/>
            <person name="Abate D."/>
            <person name="Pollastro S."/>
            <person name="Romanazzi G."/>
            <person name="Faretra F."/>
        </authorList>
    </citation>
    <scope>NUCLEOTIDE SEQUENCE [LARGE SCALE GENOMIC DNA]</scope>
    <source>
        <strain evidence="2 3">Mlax316</strain>
    </source>
</reference>
<feature type="region of interest" description="Disordered" evidence="1">
    <location>
        <begin position="61"/>
        <end position="85"/>
    </location>
</feature>
<protein>
    <submittedName>
        <fullName evidence="2">Uncharacterized protein</fullName>
    </submittedName>
</protein>
<dbReference type="EMBL" id="VIGI01000003">
    <property type="protein sequence ID" value="KAB8302871.1"/>
    <property type="molecule type" value="Genomic_DNA"/>
</dbReference>
<evidence type="ECO:0000256" key="1">
    <source>
        <dbReference type="SAM" id="MobiDB-lite"/>
    </source>
</evidence>
<dbReference type="AlphaFoldDB" id="A0A5N6KH12"/>
<feature type="compositionally biased region" description="Basic residues" evidence="1">
    <location>
        <begin position="62"/>
        <end position="85"/>
    </location>
</feature>
<keyword evidence="3" id="KW-1185">Reference proteome</keyword>
<proteinExistence type="predicted"/>
<sequence>MQSSKIAELRFAEFPNGWSSMLGLLSDFLSSHIYYWAAISRHGIEAFASIGLHNVDHFSKTSVHKRSPPTHACHTRSHANRKYTR</sequence>
<name>A0A5N6KH12_MONLA</name>
<evidence type="ECO:0000313" key="2">
    <source>
        <dbReference type="EMBL" id="KAB8302871.1"/>
    </source>
</evidence>